<keyword evidence="2 4" id="KW-0560">Oxidoreductase</keyword>
<dbReference type="InterPro" id="IPR057326">
    <property type="entry name" value="KR_dom"/>
</dbReference>
<evidence type="ECO:0000256" key="1">
    <source>
        <dbReference type="ARBA" id="ARBA00006484"/>
    </source>
</evidence>
<protein>
    <submittedName>
        <fullName evidence="4">Glucose 1-dehydrogenase</fullName>
        <ecNumber evidence="4">1.1.1.47</ecNumber>
    </submittedName>
</protein>
<dbReference type="PROSITE" id="PS00061">
    <property type="entry name" value="ADH_SHORT"/>
    <property type="match status" value="1"/>
</dbReference>
<dbReference type="PRINTS" id="PR00080">
    <property type="entry name" value="SDRFAMILY"/>
</dbReference>
<dbReference type="SUPFAM" id="SSF51735">
    <property type="entry name" value="NAD(P)-binding Rossmann-fold domains"/>
    <property type="match status" value="1"/>
</dbReference>
<accession>A0ABV3DKL4</accession>
<dbReference type="PANTHER" id="PTHR42760:SF133">
    <property type="entry name" value="3-OXOACYL-[ACYL-CARRIER-PROTEIN] REDUCTASE"/>
    <property type="match status" value="1"/>
</dbReference>
<dbReference type="SMART" id="SM00822">
    <property type="entry name" value="PKS_KR"/>
    <property type="match status" value="1"/>
</dbReference>
<dbReference type="EC" id="1.1.1.47" evidence="4"/>
<dbReference type="InterPro" id="IPR002347">
    <property type="entry name" value="SDR_fam"/>
</dbReference>
<dbReference type="RefSeq" id="WP_358356705.1">
    <property type="nucleotide sequence ID" value="NZ_JBEZFP010000060.1"/>
</dbReference>
<reference evidence="4 5" key="1">
    <citation type="submission" date="2024-06" db="EMBL/GenBank/DDBJ databases">
        <title>The Natural Products Discovery Center: Release of the First 8490 Sequenced Strains for Exploring Actinobacteria Biosynthetic Diversity.</title>
        <authorList>
            <person name="Kalkreuter E."/>
            <person name="Kautsar S.A."/>
            <person name="Yang D."/>
            <person name="Bader C.D."/>
            <person name="Teijaro C.N."/>
            <person name="Fluegel L."/>
            <person name="Davis C.M."/>
            <person name="Simpson J.R."/>
            <person name="Lauterbach L."/>
            <person name="Steele A.D."/>
            <person name="Gui C."/>
            <person name="Meng S."/>
            <person name="Li G."/>
            <person name="Viehrig K."/>
            <person name="Ye F."/>
            <person name="Su P."/>
            <person name="Kiefer A.F."/>
            <person name="Nichols A."/>
            <person name="Cepeda A.J."/>
            <person name="Yan W."/>
            <person name="Fan B."/>
            <person name="Jiang Y."/>
            <person name="Adhikari A."/>
            <person name="Zheng C.-J."/>
            <person name="Schuster L."/>
            <person name="Cowan T.M."/>
            <person name="Smanski M.J."/>
            <person name="Chevrette M.G."/>
            <person name="De Carvalho L.P.S."/>
            <person name="Shen B."/>
        </authorList>
    </citation>
    <scope>NUCLEOTIDE SEQUENCE [LARGE SCALE GENOMIC DNA]</scope>
    <source>
        <strain evidence="4 5">NPDC048946</strain>
    </source>
</reference>
<name>A0ABV3DKL4_9ACTN</name>
<comment type="caution">
    <text evidence="4">The sequence shown here is derived from an EMBL/GenBank/DDBJ whole genome shotgun (WGS) entry which is preliminary data.</text>
</comment>
<sequence>MTDSVTRDRAFEGRICVVTGGTRGIGHATASALAEQGATVVLTGRDEAAAKERAAELAAQHGTVVAGHALDVTDSAQVRAFFTGTAREYGAVDCLVANAGAMEDALVGMMRDEHISRMLDTNVVGTITCLQAAARVMMRKRTGSIVLLASIVGERGSAGQSVYAASKGAVTALTKSTAKELGRHGIRVNAVAPGMIRTDLIANVPDEVVERRTADTALGRVGTPEDVARAIRFLCGTDAEFVTGQILGVDGGMVL</sequence>
<dbReference type="InterPro" id="IPR020904">
    <property type="entry name" value="Sc_DH/Rdtase_CS"/>
</dbReference>
<evidence type="ECO:0000313" key="4">
    <source>
        <dbReference type="EMBL" id="MEU8136300.1"/>
    </source>
</evidence>
<dbReference type="NCBIfam" id="NF005559">
    <property type="entry name" value="PRK07231.1"/>
    <property type="match status" value="1"/>
</dbReference>
<proteinExistence type="inferred from homology"/>
<comment type="similarity">
    <text evidence="1">Belongs to the short-chain dehydrogenases/reductases (SDR) family.</text>
</comment>
<dbReference type="PANTHER" id="PTHR42760">
    <property type="entry name" value="SHORT-CHAIN DEHYDROGENASES/REDUCTASES FAMILY MEMBER"/>
    <property type="match status" value="1"/>
</dbReference>
<evidence type="ECO:0000259" key="3">
    <source>
        <dbReference type="SMART" id="SM00822"/>
    </source>
</evidence>
<dbReference type="Gene3D" id="3.40.50.720">
    <property type="entry name" value="NAD(P)-binding Rossmann-like Domain"/>
    <property type="match status" value="1"/>
</dbReference>
<dbReference type="EMBL" id="JBEZFP010000060">
    <property type="protein sequence ID" value="MEU8136300.1"/>
    <property type="molecule type" value="Genomic_DNA"/>
</dbReference>
<dbReference type="GO" id="GO:0047936">
    <property type="term" value="F:glucose 1-dehydrogenase [NAD(P)+] activity"/>
    <property type="evidence" value="ECO:0007669"/>
    <property type="project" value="UniProtKB-EC"/>
</dbReference>
<gene>
    <name evidence="4" type="ORF">AB0C36_22670</name>
</gene>
<organism evidence="4 5">
    <name type="scientific">Streptodolium elevatio</name>
    <dbReference type="NCBI Taxonomy" id="3157996"/>
    <lineage>
        <taxon>Bacteria</taxon>
        <taxon>Bacillati</taxon>
        <taxon>Actinomycetota</taxon>
        <taxon>Actinomycetes</taxon>
        <taxon>Kitasatosporales</taxon>
        <taxon>Streptomycetaceae</taxon>
        <taxon>Streptodolium</taxon>
    </lineage>
</organism>
<keyword evidence="5" id="KW-1185">Reference proteome</keyword>
<dbReference type="PRINTS" id="PR00081">
    <property type="entry name" value="GDHRDH"/>
</dbReference>
<dbReference type="Pfam" id="PF13561">
    <property type="entry name" value="adh_short_C2"/>
    <property type="match status" value="1"/>
</dbReference>
<evidence type="ECO:0000256" key="2">
    <source>
        <dbReference type="ARBA" id="ARBA00023002"/>
    </source>
</evidence>
<dbReference type="InterPro" id="IPR036291">
    <property type="entry name" value="NAD(P)-bd_dom_sf"/>
</dbReference>
<dbReference type="Proteomes" id="UP001551482">
    <property type="component" value="Unassembled WGS sequence"/>
</dbReference>
<feature type="domain" description="Ketoreductase" evidence="3">
    <location>
        <begin position="14"/>
        <end position="199"/>
    </location>
</feature>
<evidence type="ECO:0000313" key="5">
    <source>
        <dbReference type="Proteomes" id="UP001551482"/>
    </source>
</evidence>